<organism evidence="2 3">
    <name type="scientific">Paenibacillus naphthalenovorans</name>
    <dbReference type="NCBI Taxonomy" id="162209"/>
    <lineage>
        <taxon>Bacteria</taxon>
        <taxon>Bacillati</taxon>
        <taxon>Bacillota</taxon>
        <taxon>Bacilli</taxon>
        <taxon>Bacillales</taxon>
        <taxon>Paenibacillaceae</taxon>
        <taxon>Paenibacillus</taxon>
    </lineage>
</organism>
<gene>
    <name evidence="2" type="ORF">IJ22_39340</name>
</gene>
<dbReference type="PATRIC" id="fig|162209.4.peg.4176"/>
<name>A0A0U2VU81_9BACL</name>
<dbReference type="AlphaFoldDB" id="A0A0U2VU81"/>
<dbReference type="KEGG" id="pnp:IJ22_39340"/>
<feature type="region of interest" description="Disordered" evidence="1">
    <location>
        <begin position="98"/>
        <end position="139"/>
    </location>
</feature>
<sequence>MSSTPLCFQFNSQKEAVLARDTLEEIGYRISGHSHSDKPVLHVIVDRHDLASALEIAQAHGGRMVQAGNSPDETEGFAMAYDMEGPIPAHLVNEDLIDSEPDVSASAYDNRSSGAYDDEREQFDPSGDDVNGFDAGIHM</sequence>
<dbReference type="OrthoDB" id="2661156at2"/>
<proteinExistence type="predicted"/>
<protein>
    <submittedName>
        <fullName evidence="2">Uncharacterized protein</fullName>
    </submittedName>
</protein>
<evidence type="ECO:0000313" key="2">
    <source>
        <dbReference type="EMBL" id="ALS24246.1"/>
    </source>
</evidence>
<dbReference type="RefSeq" id="WP_062409966.1">
    <property type="nucleotide sequence ID" value="NZ_CP013652.1"/>
</dbReference>
<keyword evidence="3" id="KW-1185">Reference proteome</keyword>
<dbReference type="STRING" id="162209.IJ22_39340"/>
<accession>A0A0U2VU81</accession>
<reference evidence="2 3" key="2">
    <citation type="journal article" date="2016" name="Genome Announc.">
        <title>Complete Genome Sequences of Two Interactive Moderate Thermophiles, Paenibacillus napthalenovorans 32O-Y and Paenibacillus sp. 32O-W.</title>
        <authorList>
            <person name="Butler R.R.III."/>
            <person name="Wang J."/>
            <person name="Stark B.C."/>
            <person name="Pombert J.F."/>
        </authorList>
    </citation>
    <scope>NUCLEOTIDE SEQUENCE [LARGE SCALE GENOMIC DNA]</scope>
    <source>
        <strain evidence="2 3">32O-Y</strain>
    </source>
</reference>
<dbReference type="EMBL" id="CP013652">
    <property type="protein sequence ID" value="ALS24246.1"/>
    <property type="molecule type" value="Genomic_DNA"/>
</dbReference>
<reference evidence="3" key="1">
    <citation type="submission" date="2015-12" db="EMBL/GenBank/DDBJ databases">
        <title>Complete genome sequences of two moderately thermophilic Paenibacillus species.</title>
        <authorList>
            <person name="Butler R.III."/>
            <person name="Wang J."/>
            <person name="Stark B.C."/>
            <person name="Pombert J.-F."/>
        </authorList>
    </citation>
    <scope>NUCLEOTIDE SEQUENCE [LARGE SCALE GENOMIC DNA]</scope>
    <source>
        <strain evidence="3">32O-Y</strain>
    </source>
</reference>
<dbReference type="Proteomes" id="UP000061660">
    <property type="component" value="Chromosome"/>
</dbReference>
<evidence type="ECO:0000313" key="3">
    <source>
        <dbReference type="Proteomes" id="UP000061660"/>
    </source>
</evidence>
<evidence type="ECO:0000256" key="1">
    <source>
        <dbReference type="SAM" id="MobiDB-lite"/>
    </source>
</evidence>